<evidence type="ECO:0000313" key="2">
    <source>
        <dbReference type="EMBL" id="TCQ01818.1"/>
    </source>
</evidence>
<feature type="transmembrane region" description="Helical" evidence="1">
    <location>
        <begin position="60"/>
        <end position="78"/>
    </location>
</feature>
<dbReference type="EMBL" id="SLYC01000022">
    <property type="protein sequence ID" value="TCQ01818.1"/>
    <property type="molecule type" value="Genomic_DNA"/>
</dbReference>
<dbReference type="OrthoDB" id="37447at2"/>
<proteinExistence type="predicted"/>
<gene>
    <name evidence="2" type="ORF">EDD79_102216</name>
</gene>
<protein>
    <recommendedName>
        <fullName evidence="4">DUF5317 domain-containing protein</fullName>
    </recommendedName>
</protein>
<keyword evidence="3" id="KW-1185">Reference proteome</keyword>
<feature type="transmembrane region" description="Helical" evidence="1">
    <location>
        <begin position="159"/>
        <end position="180"/>
    </location>
</feature>
<name>A0A4R2TEQ6_9FIRM</name>
<keyword evidence="1" id="KW-0472">Membrane</keyword>
<keyword evidence="1" id="KW-1133">Transmembrane helix</keyword>
<evidence type="ECO:0008006" key="4">
    <source>
        <dbReference type="Google" id="ProtNLM"/>
    </source>
</evidence>
<dbReference type="AlphaFoldDB" id="A0A4R2TEQ6"/>
<evidence type="ECO:0000256" key="1">
    <source>
        <dbReference type="SAM" id="Phobius"/>
    </source>
</evidence>
<keyword evidence="1" id="KW-0812">Transmembrane</keyword>
<evidence type="ECO:0000313" key="3">
    <source>
        <dbReference type="Proteomes" id="UP000295504"/>
    </source>
</evidence>
<reference evidence="2 3" key="1">
    <citation type="submission" date="2019-03" db="EMBL/GenBank/DDBJ databases">
        <title>Genomic Encyclopedia of Type Strains, Phase IV (KMG-IV): sequencing the most valuable type-strain genomes for metagenomic binning, comparative biology and taxonomic classification.</title>
        <authorList>
            <person name="Goeker M."/>
        </authorList>
    </citation>
    <scope>NUCLEOTIDE SEQUENCE [LARGE SCALE GENOMIC DNA]</scope>
    <source>
        <strain evidence="2 3">DSM 100013</strain>
    </source>
</reference>
<dbReference type="InterPro" id="IPR035168">
    <property type="entry name" value="DUF5317"/>
</dbReference>
<dbReference type="RefSeq" id="WP_132848715.1">
    <property type="nucleotide sequence ID" value="NZ_SLYC01000022.1"/>
</dbReference>
<feature type="transmembrane region" description="Helical" evidence="1">
    <location>
        <begin position="27"/>
        <end position="48"/>
    </location>
</feature>
<sequence>MLLEALLLGIIFGKLRGGRINRIGHLSFKIPILAYVALIIKLVTYIMITLGHEFFIQQRLILNIAYFCFLFLALFFNLHYKPVWLILIGTILNFAATTLNSGSMPIDLALLEKLELKNLLTSINSGALHYYIPLEQAKSFTIHLGRKIILPDFYPFKPILSIGDILVSLGLFFLIQTMMVSSMHRRASKTIKFDYKKGM</sequence>
<feature type="transmembrane region" description="Helical" evidence="1">
    <location>
        <begin position="84"/>
        <end position="102"/>
    </location>
</feature>
<dbReference type="Proteomes" id="UP000295504">
    <property type="component" value="Unassembled WGS sequence"/>
</dbReference>
<accession>A0A4R2TEQ6</accession>
<comment type="caution">
    <text evidence="2">The sequence shown here is derived from an EMBL/GenBank/DDBJ whole genome shotgun (WGS) entry which is preliminary data.</text>
</comment>
<organism evidence="2 3">
    <name type="scientific">Serpentinicella alkaliphila</name>
    <dbReference type="NCBI Taxonomy" id="1734049"/>
    <lineage>
        <taxon>Bacteria</taxon>
        <taxon>Bacillati</taxon>
        <taxon>Bacillota</taxon>
        <taxon>Clostridia</taxon>
        <taxon>Peptostreptococcales</taxon>
        <taxon>Natronincolaceae</taxon>
        <taxon>Serpentinicella</taxon>
    </lineage>
</organism>
<dbReference type="Pfam" id="PF17248">
    <property type="entry name" value="DUF5317"/>
    <property type="match status" value="1"/>
</dbReference>